<dbReference type="RefSeq" id="WP_091691256.1">
    <property type="nucleotide sequence ID" value="NZ_FPBF01000001.1"/>
</dbReference>
<protein>
    <submittedName>
        <fullName evidence="1">Uncharacterized protein</fullName>
    </submittedName>
</protein>
<organism evidence="1 2">
    <name type="scientific">Algoriphagus locisalis</name>
    <dbReference type="NCBI Taxonomy" id="305507"/>
    <lineage>
        <taxon>Bacteria</taxon>
        <taxon>Pseudomonadati</taxon>
        <taxon>Bacteroidota</taxon>
        <taxon>Cytophagia</taxon>
        <taxon>Cytophagales</taxon>
        <taxon>Cyclobacteriaceae</taxon>
        <taxon>Algoriphagus</taxon>
    </lineage>
</organism>
<keyword evidence="2" id="KW-1185">Reference proteome</keyword>
<reference evidence="2" key="1">
    <citation type="submission" date="2016-10" db="EMBL/GenBank/DDBJ databases">
        <authorList>
            <person name="Varghese N."/>
            <person name="Submissions S."/>
        </authorList>
    </citation>
    <scope>NUCLEOTIDE SEQUENCE [LARGE SCALE GENOMIC DNA]</scope>
    <source>
        <strain evidence="2">DSM 23445</strain>
    </source>
</reference>
<sequence>MSNKEISARELINAQNRATQKAKKLIRVLGLEDIVVRNNKVIQISPNGEEATIKESQYKSKKVSKGTFTLKK</sequence>
<proteinExistence type="predicted"/>
<dbReference type="EMBL" id="FPBF01000001">
    <property type="protein sequence ID" value="SFT41390.1"/>
    <property type="molecule type" value="Genomic_DNA"/>
</dbReference>
<accession>A0A1I6XSU7</accession>
<dbReference type="OrthoDB" id="827715at2"/>
<evidence type="ECO:0000313" key="2">
    <source>
        <dbReference type="Proteomes" id="UP000199673"/>
    </source>
</evidence>
<evidence type="ECO:0000313" key="1">
    <source>
        <dbReference type="EMBL" id="SFT41390.1"/>
    </source>
</evidence>
<name>A0A1I6XSU7_9BACT</name>
<dbReference type="AlphaFoldDB" id="A0A1I6XSU7"/>
<gene>
    <name evidence="1" type="ORF">SAMN04489724_0650</name>
</gene>
<dbReference type="Proteomes" id="UP000199673">
    <property type="component" value="Unassembled WGS sequence"/>
</dbReference>